<dbReference type="EMBL" id="CH474061">
    <property type="protein sequence ID" value="EDL86287.1"/>
    <property type="molecule type" value="Genomic_DNA"/>
</dbReference>
<protein>
    <submittedName>
        <fullName evidence="2">RCG41882</fullName>
    </submittedName>
</protein>
<name>A6KKU3_RAT</name>
<proteinExistence type="predicted"/>
<gene>
    <name evidence="2" type="ORF">rCG_41882</name>
</gene>
<reference evidence="2 3" key="1">
    <citation type="submission" date="2005-07" db="EMBL/GenBank/DDBJ databases">
        <authorList>
            <person name="Mural R.J."/>
            <person name="Li P.W."/>
            <person name="Adams M.D."/>
            <person name="Amanatides P.G."/>
            <person name="Baden-Tillson H."/>
            <person name="Barnstead M."/>
            <person name="Chin S.H."/>
            <person name="Dew I."/>
            <person name="Evans C.A."/>
            <person name="Ferriera S."/>
            <person name="Flanigan M."/>
            <person name="Fosler C."/>
            <person name="Glodek A."/>
            <person name="Gu Z."/>
            <person name="Holt R.A."/>
            <person name="Jennings D."/>
            <person name="Kraft C.L."/>
            <person name="Lu F."/>
            <person name="Nguyen T."/>
            <person name="Nusskern D.R."/>
            <person name="Pfannkoch C.M."/>
            <person name="Sitter C."/>
            <person name="Sutton G.G."/>
            <person name="Venter J.C."/>
            <person name="Wang Z."/>
            <person name="Woodage T."/>
            <person name="Zheng X.H."/>
            <person name="Zhong F."/>
        </authorList>
    </citation>
    <scope>NUCLEOTIDE SEQUENCE [LARGE SCALE GENOMIC DNA]</scope>
    <source>
        <strain>BN</strain>
        <strain evidence="3">Sprague-Dawley</strain>
    </source>
</reference>
<organism evidence="2 3">
    <name type="scientific">Rattus norvegicus</name>
    <name type="common">Rat</name>
    <dbReference type="NCBI Taxonomy" id="10116"/>
    <lineage>
        <taxon>Eukaryota</taxon>
        <taxon>Metazoa</taxon>
        <taxon>Chordata</taxon>
        <taxon>Craniata</taxon>
        <taxon>Vertebrata</taxon>
        <taxon>Euteleostomi</taxon>
        <taxon>Mammalia</taxon>
        <taxon>Eutheria</taxon>
        <taxon>Euarchontoglires</taxon>
        <taxon>Glires</taxon>
        <taxon>Rodentia</taxon>
        <taxon>Myomorpha</taxon>
        <taxon>Muroidea</taxon>
        <taxon>Muridae</taxon>
        <taxon>Murinae</taxon>
        <taxon>Rattus</taxon>
    </lineage>
</organism>
<feature type="signal peptide" evidence="1">
    <location>
        <begin position="1"/>
        <end position="22"/>
    </location>
</feature>
<accession>A6KKU3</accession>
<evidence type="ECO:0000313" key="3">
    <source>
        <dbReference type="Proteomes" id="UP000234681"/>
    </source>
</evidence>
<evidence type="ECO:0000256" key="1">
    <source>
        <dbReference type="SAM" id="SignalP"/>
    </source>
</evidence>
<keyword evidence="1" id="KW-0732">Signal</keyword>
<feature type="chain" id="PRO_5039920251" evidence="1">
    <location>
        <begin position="23"/>
        <end position="40"/>
    </location>
</feature>
<dbReference type="AlphaFoldDB" id="A6KKU3"/>
<sequence>MTGMTGYVSLKNILLLITTLHSLLLKVTEERNSFFILAHI</sequence>
<evidence type="ECO:0000313" key="2">
    <source>
        <dbReference type="EMBL" id="EDL86287.1"/>
    </source>
</evidence>
<dbReference type="Proteomes" id="UP000234681">
    <property type="component" value="Chromosome 15"/>
</dbReference>